<dbReference type="Gene3D" id="3.30.1870.10">
    <property type="entry name" value="EreA-like, domain 2"/>
    <property type="match status" value="1"/>
</dbReference>
<dbReference type="RefSeq" id="WP_149851440.1">
    <property type="nucleotide sequence ID" value="NZ_VUOB01000038.1"/>
</dbReference>
<dbReference type="CDD" id="cd14728">
    <property type="entry name" value="Ere-like"/>
    <property type="match status" value="1"/>
</dbReference>
<sequence>MSQDIRDFVTASAELVAIGEPTHQEPAFARVRNELFVQLIDRGVRSIALETDRVAALAVNDFVQDGVGTLDVVLSEGFSHDFGALVGNRNLVSWMRDHNRSRPSAERLAFHGFDAPTENTSAPSPRRYLEHARDYLGLDVDLAGLAGDDEQWGRTEAILDPAMSMGATAEAERLRSAAEDLLTALHARAPELIAATSRDEWFRAKTQLTAGLDLLRYHKQAAQRLDRGPRLSRLLATRDAIMAKNLLDIRTIEAQRGATLVCAHNAHLQKSPSTLRMTDEDFNWIGAGAIVSALLGEKYTFFAGSLGRSDALGLAEPAADTYEGFLQGRSTIWGLTLTTEIPSARTRADTIPERGYYALDRVTLDGADAVLHISDGASAGNTMSGTGGLSEPVHGGRV</sequence>
<dbReference type="SUPFAM" id="SSF159501">
    <property type="entry name" value="EreA/ChaN-like"/>
    <property type="match status" value="1"/>
</dbReference>
<evidence type="ECO:0000313" key="2">
    <source>
        <dbReference type="Proteomes" id="UP000323454"/>
    </source>
</evidence>
<evidence type="ECO:0000313" key="1">
    <source>
        <dbReference type="EMBL" id="KAA2259527.1"/>
    </source>
</evidence>
<accession>A0A5B2X7Z0</accession>
<dbReference type="OrthoDB" id="4329964at2"/>
<dbReference type="InterPro" id="IPR007815">
    <property type="entry name" value="Emycin_Estase"/>
</dbReference>
<dbReference type="EMBL" id="VUOB01000038">
    <property type="protein sequence ID" value="KAA2259527.1"/>
    <property type="molecule type" value="Genomic_DNA"/>
</dbReference>
<dbReference type="PANTHER" id="PTHR31299">
    <property type="entry name" value="ESTERASE, PUTATIVE (AFU_ORTHOLOGUE AFUA_1G05850)-RELATED"/>
    <property type="match status" value="1"/>
</dbReference>
<dbReference type="AlphaFoldDB" id="A0A5B2X7Z0"/>
<gene>
    <name evidence="1" type="ORF">F0L68_21620</name>
</gene>
<proteinExistence type="predicted"/>
<dbReference type="InterPro" id="IPR052036">
    <property type="entry name" value="Hydrolase/PRTase-associated"/>
</dbReference>
<organism evidence="1 2">
    <name type="scientific">Solihabitans fulvus</name>
    <dbReference type="NCBI Taxonomy" id="1892852"/>
    <lineage>
        <taxon>Bacteria</taxon>
        <taxon>Bacillati</taxon>
        <taxon>Actinomycetota</taxon>
        <taxon>Actinomycetes</taxon>
        <taxon>Pseudonocardiales</taxon>
        <taxon>Pseudonocardiaceae</taxon>
        <taxon>Solihabitans</taxon>
    </lineage>
</organism>
<reference evidence="1 2" key="2">
    <citation type="submission" date="2019-09" db="EMBL/GenBank/DDBJ databases">
        <authorList>
            <person name="Jin C."/>
        </authorList>
    </citation>
    <scope>NUCLEOTIDE SEQUENCE [LARGE SCALE GENOMIC DNA]</scope>
    <source>
        <strain evidence="1 2">AN110305</strain>
    </source>
</reference>
<comment type="caution">
    <text evidence="1">The sequence shown here is derived from an EMBL/GenBank/DDBJ whole genome shotgun (WGS) entry which is preliminary data.</text>
</comment>
<dbReference type="Pfam" id="PF05139">
    <property type="entry name" value="Erythro_esteras"/>
    <property type="match status" value="1"/>
</dbReference>
<protein>
    <submittedName>
        <fullName evidence="1">Erythromycin esterase family protein</fullName>
    </submittedName>
</protein>
<dbReference type="PANTHER" id="PTHR31299:SF0">
    <property type="entry name" value="ESTERASE, PUTATIVE (AFU_ORTHOLOGUE AFUA_1G05850)-RELATED"/>
    <property type="match status" value="1"/>
</dbReference>
<reference evidence="1 2" key="1">
    <citation type="submission" date="2019-09" db="EMBL/GenBank/DDBJ databases">
        <title>Goodfellowia gen. nov., a new genus of the Pseudonocardineae related to Actinoalloteichus, containing Goodfellowia coeruleoviolacea gen. nov., comb. nov. gen. nov., comb. nov.</title>
        <authorList>
            <person name="Labeda D."/>
        </authorList>
    </citation>
    <scope>NUCLEOTIDE SEQUENCE [LARGE SCALE GENOMIC DNA]</scope>
    <source>
        <strain evidence="1 2">AN110305</strain>
    </source>
</reference>
<keyword evidence="2" id="KW-1185">Reference proteome</keyword>
<dbReference type="Proteomes" id="UP000323454">
    <property type="component" value="Unassembled WGS sequence"/>
</dbReference>
<dbReference type="GO" id="GO:0046677">
    <property type="term" value="P:response to antibiotic"/>
    <property type="evidence" value="ECO:0007669"/>
    <property type="project" value="InterPro"/>
</dbReference>
<name>A0A5B2X7Z0_9PSEU</name>